<evidence type="ECO:0000313" key="10">
    <source>
        <dbReference type="Proteomes" id="UP001597196"/>
    </source>
</evidence>
<comment type="caution">
    <text evidence="9">The sequence shown here is derived from an EMBL/GenBank/DDBJ whole genome shotgun (WGS) entry which is preliminary data.</text>
</comment>
<dbReference type="SUPFAM" id="SSF109604">
    <property type="entry name" value="HD-domain/PDEase-like"/>
    <property type="match status" value="1"/>
</dbReference>
<comment type="similarity">
    <text evidence="1 8">Belongs to the class-II aminoacyl-tRNA synthetase family.</text>
</comment>
<evidence type="ECO:0000256" key="7">
    <source>
        <dbReference type="ARBA" id="ARBA00047937"/>
    </source>
</evidence>
<keyword evidence="5 8" id="KW-0648">Protein biosynthesis</keyword>
<proteinExistence type="inferred from homology"/>
<dbReference type="Pfam" id="PF02092">
    <property type="entry name" value="tRNA_synt_2f"/>
    <property type="match status" value="1"/>
</dbReference>
<dbReference type="Proteomes" id="UP001597196">
    <property type="component" value="Unassembled WGS sequence"/>
</dbReference>
<evidence type="ECO:0000256" key="5">
    <source>
        <dbReference type="ARBA" id="ARBA00022917"/>
    </source>
</evidence>
<dbReference type="PRINTS" id="PR01045">
    <property type="entry name" value="TRNASYNTHGB"/>
</dbReference>
<organism evidence="9 10">
    <name type="scientific">Lacticaseibacillus mingshuiensis</name>
    <dbReference type="NCBI Taxonomy" id="2799574"/>
    <lineage>
        <taxon>Bacteria</taxon>
        <taxon>Bacillati</taxon>
        <taxon>Bacillota</taxon>
        <taxon>Bacilli</taxon>
        <taxon>Lactobacillales</taxon>
        <taxon>Lactobacillaceae</taxon>
        <taxon>Lacticaseibacillus</taxon>
    </lineage>
</organism>
<dbReference type="EMBL" id="JBHTOC010000001">
    <property type="protein sequence ID" value="MFD1428705.1"/>
    <property type="molecule type" value="Genomic_DNA"/>
</dbReference>
<evidence type="ECO:0000256" key="2">
    <source>
        <dbReference type="ARBA" id="ARBA00022598"/>
    </source>
</evidence>
<dbReference type="HAMAP" id="MF_00255">
    <property type="entry name" value="Gly_tRNA_synth_beta"/>
    <property type="match status" value="1"/>
</dbReference>
<dbReference type="PANTHER" id="PTHR30075:SF2">
    <property type="entry name" value="GLYCINE--TRNA LIGASE, CHLOROPLASTIC_MITOCHONDRIAL 2"/>
    <property type="match status" value="1"/>
</dbReference>
<dbReference type="InterPro" id="IPR006194">
    <property type="entry name" value="Gly-tRNA-synth_heterodimer"/>
</dbReference>
<keyword evidence="10" id="KW-1185">Reference proteome</keyword>
<dbReference type="PROSITE" id="PS50861">
    <property type="entry name" value="AA_TRNA_LIGASE_II_GLYAB"/>
    <property type="match status" value="1"/>
</dbReference>
<dbReference type="NCBIfam" id="TIGR00211">
    <property type="entry name" value="glyS"/>
    <property type="match status" value="1"/>
</dbReference>
<evidence type="ECO:0000256" key="1">
    <source>
        <dbReference type="ARBA" id="ARBA00008226"/>
    </source>
</evidence>
<dbReference type="GO" id="GO:0004820">
    <property type="term" value="F:glycine-tRNA ligase activity"/>
    <property type="evidence" value="ECO:0007669"/>
    <property type="project" value="UniProtKB-EC"/>
</dbReference>
<name>A0ABW4CGM5_9LACO</name>
<reference evidence="10" key="1">
    <citation type="journal article" date="2019" name="Int. J. Syst. Evol. Microbiol.">
        <title>The Global Catalogue of Microorganisms (GCM) 10K type strain sequencing project: providing services to taxonomists for standard genome sequencing and annotation.</title>
        <authorList>
            <consortium name="The Broad Institute Genomics Platform"/>
            <consortium name="The Broad Institute Genome Sequencing Center for Infectious Disease"/>
            <person name="Wu L."/>
            <person name="Ma J."/>
        </authorList>
    </citation>
    <scope>NUCLEOTIDE SEQUENCE [LARGE SCALE GENOMIC DNA]</scope>
    <source>
        <strain evidence="10">CCM 8980</strain>
    </source>
</reference>
<protein>
    <recommendedName>
        <fullName evidence="8">Glycine--tRNA ligase beta subunit</fullName>
        <ecNumber evidence="8">6.1.1.14</ecNumber>
    </recommendedName>
    <alternativeName>
        <fullName evidence="8">Glycyl-tRNA synthetase beta subunit</fullName>
        <shortName evidence="8">GlyRS</shortName>
    </alternativeName>
</protein>
<keyword evidence="3 8" id="KW-0547">Nucleotide-binding</keyword>
<gene>
    <name evidence="8 9" type="primary">glyS</name>
    <name evidence="9" type="ORF">ACFQ4P_00400</name>
</gene>
<dbReference type="PANTHER" id="PTHR30075">
    <property type="entry name" value="GLYCYL-TRNA SYNTHETASE"/>
    <property type="match status" value="1"/>
</dbReference>
<accession>A0ABW4CGM5</accession>
<evidence type="ECO:0000256" key="3">
    <source>
        <dbReference type="ARBA" id="ARBA00022741"/>
    </source>
</evidence>
<comment type="catalytic activity">
    <reaction evidence="7 8">
        <text>tRNA(Gly) + glycine + ATP = glycyl-tRNA(Gly) + AMP + diphosphate</text>
        <dbReference type="Rhea" id="RHEA:16013"/>
        <dbReference type="Rhea" id="RHEA-COMP:9664"/>
        <dbReference type="Rhea" id="RHEA-COMP:9683"/>
        <dbReference type="ChEBI" id="CHEBI:30616"/>
        <dbReference type="ChEBI" id="CHEBI:33019"/>
        <dbReference type="ChEBI" id="CHEBI:57305"/>
        <dbReference type="ChEBI" id="CHEBI:78442"/>
        <dbReference type="ChEBI" id="CHEBI:78522"/>
        <dbReference type="ChEBI" id="CHEBI:456215"/>
        <dbReference type="EC" id="6.1.1.14"/>
    </reaction>
</comment>
<comment type="subunit">
    <text evidence="8">Tetramer of two alpha and two beta subunits.</text>
</comment>
<keyword evidence="2 8" id="KW-0436">Ligase</keyword>
<evidence type="ECO:0000256" key="6">
    <source>
        <dbReference type="ARBA" id="ARBA00023146"/>
    </source>
</evidence>
<comment type="subcellular location">
    <subcellularLocation>
        <location evidence="8">Cytoplasm</location>
    </subcellularLocation>
</comment>
<dbReference type="RefSeq" id="WP_203625647.1">
    <property type="nucleotide sequence ID" value="NZ_BOLQ01000001.1"/>
</dbReference>
<dbReference type="EC" id="6.1.1.14" evidence="8"/>
<evidence type="ECO:0000256" key="8">
    <source>
        <dbReference type="HAMAP-Rule" id="MF_00255"/>
    </source>
</evidence>
<evidence type="ECO:0000256" key="4">
    <source>
        <dbReference type="ARBA" id="ARBA00022840"/>
    </source>
</evidence>
<keyword evidence="8" id="KW-0963">Cytoplasm</keyword>
<dbReference type="InterPro" id="IPR015944">
    <property type="entry name" value="Gly-tRNA-synth_bsu"/>
</dbReference>
<keyword evidence="4 8" id="KW-0067">ATP-binding</keyword>
<sequence length="689" mass="75613">MTHDYLLEIGLEDMPAHVVTPSLAQFKTKTAAFLKENHLTFGAITSFATPRRLALLVHDLADKQADTEEDVKGPAKKIAQDAEGNWSKAAIGFTRGQGMTVDDITFREIKGVEYVYLHKAVAGKQAAAILPGLIDVVKSLTFPTRMKWGNYDFEYIRPIHWLVSLLDDQVVPMQLLDIKAGRTTQGHRFLGKAVELTAATAYEDALAAQFVIVDPAKRKQTIADQINAIAKANDWTIDLDADLLEEVTNLVEWPTAFAGKFDPQYLAIPEAVLITSMKDNQRYFYARDAAGKMVNAFIGVRNGNSDHLEGVIAGNVKVLTARLEDAAFFYNEDKKKTIDQFVERLKSVSFHDKIGSMYDKMGRTTTIAGLLADQLNLSDADKQHLLRAASIYKFDLVSAMVGEFAELQGVMGEEYARLAGEDPAVATAIREHYMPISADGALPATTVGTLLALADKLESLMSFFAVDLIPSGSNDPYALRRQAYGIVRIIAAHDWSFDVTALQRAAVAALTENDQLAGLDYQHNQTALADFMRDRVSQYLGGQDVRHDILDAVVASRDVNLAAMLDAAKLLTKHADDADFKATMEALGRVVRIADKNPVNAAIATDLFENSTEKALNDAVGAIKADYTVAPTENNYQALRSLTPVITDYFTETMIMADDEAVKNNRLAQLSVLANMIHQFGDVTAVIVK</sequence>
<keyword evidence="6 8" id="KW-0030">Aminoacyl-tRNA synthetase</keyword>
<evidence type="ECO:0000313" key="9">
    <source>
        <dbReference type="EMBL" id="MFD1428705.1"/>
    </source>
</evidence>